<evidence type="ECO:0000313" key="3">
    <source>
        <dbReference type="Proteomes" id="UP000001307"/>
    </source>
</evidence>
<reference evidence="2 3" key="1">
    <citation type="journal article" date="2010" name="Science">
        <title>Plasticity of animal genome architecture unmasked by rapid evolution of a pelagic tunicate.</title>
        <authorList>
            <person name="Denoeud F."/>
            <person name="Henriet S."/>
            <person name="Mungpakdee S."/>
            <person name="Aury J.M."/>
            <person name="Da Silva C."/>
            <person name="Brinkmann H."/>
            <person name="Mikhaleva J."/>
            <person name="Olsen L.C."/>
            <person name="Jubin C."/>
            <person name="Canestro C."/>
            <person name="Bouquet J.M."/>
            <person name="Danks G."/>
            <person name="Poulain J."/>
            <person name="Campsteijn C."/>
            <person name="Adamski M."/>
            <person name="Cross I."/>
            <person name="Yadetie F."/>
            <person name="Muffato M."/>
            <person name="Louis A."/>
            <person name="Butcher S."/>
            <person name="Tsagkogeorga G."/>
            <person name="Konrad A."/>
            <person name="Singh S."/>
            <person name="Jensen M.F."/>
            <person name="Cong E.H."/>
            <person name="Eikeseth-Otteraa H."/>
            <person name="Noel B."/>
            <person name="Anthouard V."/>
            <person name="Porcel B.M."/>
            <person name="Kachouri-Lafond R."/>
            <person name="Nishino A."/>
            <person name="Ugolini M."/>
            <person name="Chourrout P."/>
            <person name="Nishida H."/>
            <person name="Aasland R."/>
            <person name="Huzurbazar S."/>
            <person name="Westhof E."/>
            <person name="Delsuc F."/>
            <person name="Lehrach H."/>
            <person name="Reinhardt R."/>
            <person name="Weissenbach J."/>
            <person name="Roy S.W."/>
            <person name="Artiguenave F."/>
            <person name="Postlethwait J.H."/>
            <person name="Manak J.R."/>
            <person name="Thompson E.M."/>
            <person name="Jaillon O."/>
            <person name="Du Pasquier L."/>
            <person name="Boudinot P."/>
            <person name="Liberles D.A."/>
            <person name="Volff J.N."/>
            <person name="Philippe H."/>
            <person name="Lenhard B."/>
            <person name="Roest Crollius H."/>
            <person name="Wincker P."/>
            <person name="Chourrout D."/>
        </authorList>
    </citation>
    <scope>NUCLEOTIDE SEQUENCE [LARGE SCALE GENOMIC DNA]</scope>
</reference>
<accession>E4XVE6</accession>
<name>E4XVE6_OIKDI</name>
<dbReference type="Proteomes" id="UP000001307">
    <property type="component" value="Unassembled WGS sequence"/>
</dbReference>
<keyword evidence="3" id="KW-1185">Reference proteome</keyword>
<dbReference type="AlphaFoldDB" id="E4XVE6"/>
<gene>
    <name evidence="2" type="ORF">GSOID_T00005475001</name>
</gene>
<organism evidence="2 3">
    <name type="scientific">Oikopleura dioica</name>
    <name type="common">Tunicate</name>
    <dbReference type="NCBI Taxonomy" id="34765"/>
    <lineage>
        <taxon>Eukaryota</taxon>
        <taxon>Metazoa</taxon>
        <taxon>Chordata</taxon>
        <taxon>Tunicata</taxon>
        <taxon>Appendicularia</taxon>
        <taxon>Copelata</taxon>
        <taxon>Oikopleuridae</taxon>
        <taxon>Oikopleura</taxon>
    </lineage>
</organism>
<feature type="region of interest" description="Disordered" evidence="1">
    <location>
        <begin position="211"/>
        <end position="233"/>
    </location>
</feature>
<proteinExistence type="predicted"/>
<dbReference type="EMBL" id="FN653209">
    <property type="protein sequence ID" value="CBY13664.1"/>
    <property type="molecule type" value="Genomic_DNA"/>
</dbReference>
<dbReference type="InParanoid" id="E4XVE6"/>
<dbReference type="OrthoDB" id="10461515at2759"/>
<sequence length="233" mass="25672">MALVISALFSFATSSLIPLPHHDMHFTIDHLNQRITWYAQDHFTNHCYHPCKDSWFFWENDVATVRHCSYCGVGGQCCTGQSTKFHLHRCSPEFVKAAEEFYRLTDNSNHVCIYFQYSEELTTTTSATTSTASATTTTTPTSTMITTTKTTTTTSSTTSTTSTTITTTTTTTSFTTTTTSTTTSTSTILTSSKASTIMTTKKPAIRIVESTTTEEVTTKDAPKSSSTESFHIE</sequence>
<protein>
    <submittedName>
        <fullName evidence="2">Uncharacterized protein</fullName>
    </submittedName>
</protein>
<feature type="compositionally biased region" description="Polar residues" evidence="1">
    <location>
        <begin position="223"/>
        <end position="233"/>
    </location>
</feature>
<evidence type="ECO:0000313" key="2">
    <source>
        <dbReference type="EMBL" id="CBY13664.1"/>
    </source>
</evidence>
<evidence type="ECO:0000256" key="1">
    <source>
        <dbReference type="SAM" id="MobiDB-lite"/>
    </source>
</evidence>